<feature type="transmembrane region" description="Helical" evidence="7">
    <location>
        <begin position="75"/>
        <end position="93"/>
    </location>
</feature>
<dbReference type="NCBIfam" id="NF007812">
    <property type="entry name" value="PRK10520.1"/>
    <property type="match status" value="1"/>
</dbReference>
<dbReference type="GO" id="GO:0005886">
    <property type="term" value="C:plasma membrane"/>
    <property type="evidence" value="ECO:0007669"/>
    <property type="project" value="UniProtKB-SubCell"/>
</dbReference>
<dbReference type="Pfam" id="PF01810">
    <property type="entry name" value="LysE"/>
    <property type="match status" value="1"/>
</dbReference>
<evidence type="ECO:0000256" key="1">
    <source>
        <dbReference type="ARBA" id="ARBA00004651"/>
    </source>
</evidence>
<dbReference type="AlphaFoldDB" id="A0AAD1FP82"/>
<name>A0AAD1FP82_PHODP</name>
<keyword evidence="3" id="KW-1003">Cell membrane</keyword>
<feature type="transmembrane region" description="Helical" evidence="7">
    <location>
        <begin position="12"/>
        <end position="33"/>
    </location>
</feature>
<comment type="similarity">
    <text evidence="2">Belongs to the Rht family.</text>
</comment>
<keyword evidence="4 7" id="KW-0812">Transmembrane</keyword>
<feature type="transmembrane region" description="Helical" evidence="7">
    <location>
        <begin position="190"/>
        <end position="208"/>
    </location>
</feature>
<feature type="transmembrane region" description="Helical" evidence="7">
    <location>
        <begin position="121"/>
        <end position="142"/>
    </location>
</feature>
<evidence type="ECO:0000256" key="2">
    <source>
        <dbReference type="ARBA" id="ARBA00007928"/>
    </source>
</evidence>
<dbReference type="PIRSF" id="PIRSF006324">
    <property type="entry name" value="LeuE"/>
    <property type="match status" value="1"/>
</dbReference>
<evidence type="ECO:0000256" key="6">
    <source>
        <dbReference type="ARBA" id="ARBA00023136"/>
    </source>
</evidence>
<dbReference type="InterPro" id="IPR001123">
    <property type="entry name" value="LeuE-type"/>
</dbReference>
<proteinExistence type="inferred from homology"/>
<evidence type="ECO:0000256" key="3">
    <source>
        <dbReference type="ARBA" id="ARBA00022475"/>
    </source>
</evidence>
<evidence type="ECO:0000313" key="9">
    <source>
        <dbReference type="Proteomes" id="UP000218676"/>
    </source>
</evidence>
<dbReference type="GO" id="GO:0042970">
    <property type="term" value="F:homoserine transmembrane transporter activity"/>
    <property type="evidence" value="ECO:0007669"/>
    <property type="project" value="TreeGrafter"/>
</dbReference>
<dbReference type="Proteomes" id="UP000218676">
    <property type="component" value="Chromosome 1"/>
</dbReference>
<keyword evidence="5 7" id="KW-1133">Transmembrane helix</keyword>
<gene>
    <name evidence="8" type="ORF">PDPUS_1_03171</name>
</gene>
<evidence type="ECO:0000256" key="5">
    <source>
        <dbReference type="ARBA" id="ARBA00022989"/>
    </source>
</evidence>
<feature type="transmembrane region" description="Helical" evidence="7">
    <location>
        <begin position="154"/>
        <end position="178"/>
    </location>
</feature>
<evidence type="ECO:0000256" key="4">
    <source>
        <dbReference type="ARBA" id="ARBA00022692"/>
    </source>
</evidence>
<feature type="transmembrane region" description="Helical" evidence="7">
    <location>
        <begin position="45"/>
        <end position="69"/>
    </location>
</feature>
<accession>A0AAD1FP82</accession>
<dbReference type="EMBL" id="AP018045">
    <property type="protein sequence ID" value="BAX54545.1"/>
    <property type="molecule type" value="Genomic_DNA"/>
</dbReference>
<reference evidence="9" key="1">
    <citation type="submission" date="2017-05" db="EMBL/GenBank/DDBJ databases">
        <title>Whole genome sequence of fish pathogenic bacteria, Photobacterium damselae subsp. piscicida, strain 91-197, isolated from hybrid striped bass (Morone sp.) in USA.</title>
        <authorList>
            <person name="Teru Y."/>
            <person name="Hikima J."/>
            <person name="Kono T."/>
            <person name="Sakai M."/>
            <person name="Takano T."/>
            <person name="Hawke J.P."/>
            <person name="Takeyama H."/>
            <person name="Aoki T."/>
        </authorList>
    </citation>
    <scope>NUCLEOTIDE SEQUENCE [LARGE SCALE GENOMIC DNA]</scope>
    <source>
        <strain evidence="9">91-197</strain>
    </source>
</reference>
<evidence type="ECO:0000313" key="8">
    <source>
        <dbReference type="EMBL" id="BAX54545.1"/>
    </source>
</evidence>
<dbReference type="PANTHER" id="PTHR30086:SF14">
    <property type="entry name" value="HOMOSERINE_HOMOSERINE LACTONE EFFLUX PROTEIN"/>
    <property type="match status" value="1"/>
</dbReference>
<organism evidence="8 9">
    <name type="scientific">Photobacterium damsela subsp. piscicida</name>
    <name type="common">Pasteurella piscicida</name>
    <dbReference type="NCBI Taxonomy" id="38294"/>
    <lineage>
        <taxon>Bacteria</taxon>
        <taxon>Pseudomonadati</taxon>
        <taxon>Pseudomonadota</taxon>
        <taxon>Gammaproteobacteria</taxon>
        <taxon>Vibrionales</taxon>
        <taxon>Vibrionaceae</taxon>
        <taxon>Photobacterium</taxon>
    </lineage>
</organism>
<protein>
    <submittedName>
        <fullName evidence="8">Homoserine/homoserine lactone efflux protein</fullName>
    </submittedName>
</protein>
<comment type="subcellular location">
    <subcellularLocation>
        <location evidence="1">Cell membrane</location>
        <topology evidence="1">Multi-pass membrane protein</topology>
    </subcellularLocation>
</comment>
<sequence length="210" mass="22443">MAIKNMSIEVWLAYLATAIVFSFAPGSGTVNSISNGMVHGFRKSLASIAGLQLGMSVHILLVGVGLGAIVAQSAALFTAIKWVGAAYLVWLGIQKWREHSAIDISTSNKAVSAQTLFRQAVLVNLTNPKTIVFLVALFPQFLSPTEPQLPQIAILGITTLVVDGCVMLFYVTLAAKLSRYIRSARVMNRLNRVFGSMFIGCGALLASAQA</sequence>
<dbReference type="PANTHER" id="PTHR30086">
    <property type="entry name" value="ARGININE EXPORTER PROTEIN ARGO"/>
    <property type="match status" value="1"/>
</dbReference>
<keyword evidence="6 7" id="KW-0472">Membrane</keyword>
<evidence type="ECO:0000256" key="7">
    <source>
        <dbReference type="SAM" id="Phobius"/>
    </source>
</evidence>